<accession>A0A6H5GXI0</accession>
<dbReference type="EMBL" id="CADCXU010011480">
    <property type="protein sequence ID" value="CAB0001774.1"/>
    <property type="molecule type" value="Genomic_DNA"/>
</dbReference>
<evidence type="ECO:0000313" key="2">
    <source>
        <dbReference type="EMBL" id="CAB0008031.1"/>
    </source>
</evidence>
<evidence type="ECO:0000313" key="1">
    <source>
        <dbReference type="EMBL" id="CAB0001774.1"/>
    </source>
</evidence>
<protein>
    <submittedName>
        <fullName evidence="2">Uncharacterized protein</fullName>
    </submittedName>
</protein>
<reference evidence="2 3" key="1">
    <citation type="submission" date="2020-02" db="EMBL/GenBank/DDBJ databases">
        <authorList>
            <person name="Ferguson B K."/>
        </authorList>
    </citation>
    <scope>NUCLEOTIDE SEQUENCE [LARGE SCALE GENOMIC DNA]</scope>
</reference>
<evidence type="ECO:0000313" key="3">
    <source>
        <dbReference type="Proteomes" id="UP000479000"/>
    </source>
</evidence>
<dbReference type="EMBL" id="CADCXU010019966">
    <property type="protein sequence ID" value="CAB0008031.1"/>
    <property type="molecule type" value="Genomic_DNA"/>
</dbReference>
<feature type="non-terminal residue" evidence="2">
    <location>
        <position position="105"/>
    </location>
</feature>
<organism evidence="2 3">
    <name type="scientific">Nesidiocoris tenuis</name>
    <dbReference type="NCBI Taxonomy" id="355587"/>
    <lineage>
        <taxon>Eukaryota</taxon>
        <taxon>Metazoa</taxon>
        <taxon>Ecdysozoa</taxon>
        <taxon>Arthropoda</taxon>
        <taxon>Hexapoda</taxon>
        <taxon>Insecta</taxon>
        <taxon>Pterygota</taxon>
        <taxon>Neoptera</taxon>
        <taxon>Paraneoptera</taxon>
        <taxon>Hemiptera</taxon>
        <taxon>Heteroptera</taxon>
        <taxon>Panheteroptera</taxon>
        <taxon>Cimicomorpha</taxon>
        <taxon>Miridae</taxon>
        <taxon>Dicyphina</taxon>
        <taxon>Nesidiocoris</taxon>
    </lineage>
</organism>
<keyword evidence="3" id="KW-1185">Reference proteome</keyword>
<gene>
    <name evidence="2" type="ORF">NTEN_LOCUS13277</name>
    <name evidence="1" type="ORF">NTEN_LOCUS7561</name>
</gene>
<dbReference type="Proteomes" id="UP000479000">
    <property type="component" value="Unassembled WGS sequence"/>
</dbReference>
<sequence>MPKFHNMHRFCAAERADRGCVVPSAANIADCRFYRAENYPSGLEARQFNSRFQNAVIRAINDAFARYSAPLAVRARPAGTGGPVFIGRSSFDGFGGNLQNTIEIF</sequence>
<proteinExistence type="predicted"/>
<name>A0A6H5GXI0_9HEMI</name>
<dbReference type="AlphaFoldDB" id="A0A6H5GXI0"/>